<dbReference type="GO" id="GO:0008762">
    <property type="term" value="F:UDP-N-acetylmuramate dehydrogenase activity"/>
    <property type="evidence" value="ECO:0007669"/>
    <property type="project" value="UniProtKB-EC"/>
</dbReference>
<keyword evidence="7" id="KW-0132">Cell division</keyword>
<keyword evidence="6" id="KW-0963">Cytoplasm</keyword>
<dbReference type="Gene3D" id="3.30.43.10">
    <property type="entry name" value="Uridine Diphospho-n-acetylenolpyruvylglucosamine Reductase, domain 2"/>
    <property type="match status" value="1"/>
</dbReference>
<keyword evidence="14" id="KW-0131">Cell cycle</keyword>
<evidence type="ECO:0000256" key="12">
    <source>
        <dbReference type="ARBA" id="ARBA00022984"/>
    </source>
</evidence>
<dbReference type="UniPathway" id="UPA00219"/>
<dbReference type="InterPro" id="IPR016169">
    <property type="entry name" value="FAD-bd_PCMH_sub2"/>
</dbReference>
<evidence type="ECO:0000256" key="8">
    <source>
        <dbReference type="ARBA" id="ARBA00022630"/>
    </source>
</evidence>
<proteinExistence type="inferred from homology"/>
<dbReference type="PANTHER" id="PTHR21071">
    <property type="entry name" value="UDP-N-ACETYLENOLPYRUVOYLGLUCOSAMINE REDUCTASE"/>
    <property type="match status" value="1"/>
</dbReference>
<evidence type="ECO:0000259" key="17">
    <source>
        <dbReference type="PROSITE" id="PS51387"/>
    </source>
</evidence>
<dbReference type="NCBIfam" id="TIGR00179">
    <property type="entry name" value="murB"/>
    <property type="match status" value="1"/>
</dbReference>
<comment type="pathway">
    <text evidence="4">Cell wall biogenesis; peptidoglycan biosynthesis.</text>
</comment>
<dbReference type="InterPro" id="IPR036318">
    <property type="entry name" value="FAD-bd_PCMH-like_sf"/>
</dbReference>
<dbReference type="EMBL" id="VSSQ01000227">
    <property type="protein sequence ID" value="MPL86787.1"/>
    <property type="molecule type" value="Genomic_DNA"/>
</dbReference>
<evidence type="ECO:0000256" key="16">
    <source>
        <dbReference type="ARBA" id="ARBA00048914"/>
    </source>
</evidence>
<comment type="catalytic activity">
    <reaction evidence="16">
        <text>UDP-N-acetyl-alpha-D-muramate + NADP(+) = UDP-N-acetyl-3-O-(1-carboxyvinyl)-alpha-D-glucosamine + NADPH + H(+)</text>
        <dbReference type="Rhea" id="RHEA:12248"/>
        <dbReference type="ChEBI" id="CHEBI:15378"/>
        <dbReference type="ChEBI" id="CHEBI:57783"/>
        <dbReference type="ChEBI" id="CHEBI:58349"/>
        <dbReference type="ChEBI" id="CHEBI:68483"/>
        <dbReference type="ChEBI" id="CHEBI:70757"/>
        <dbReference type="EC" id="1.3.1.98"/>
    </reaction>
</comment>
<comment type="caution">
    <text evidence="18">The sequence shown here is derived from an EMBL/GenBank/DDBJ whole genome shotgun (WGS) entry which is preliminary data.</text>
</comment>
<dbReference type="EC" id="1.3.1.98" evidence="5"/>
<comment type="function">
    <text evidence="2">Cell wall formation.</text>
</comment>
<keyword evidence="8" id="KW-0285">Flavoprotein</keyword>
<dbReference type="Pfam" id="PF01565">
    <property type="entry name" value="FAD_binding_4"/>
    <property type="match status" value="1"/>
</dbReference>
<evidence type="ECO:0000256" key="15">
    <source>
        <dbReference type="ARBA" id="ARBA00023316"/>
    </source>
</evidence>
<keyword evidence="13 18" id="KW-0560">Oxidoreductase</keyword>
<keyword evidence="15" id="KW-0961">Cell wall biogenesis/degradation</keyword>
<dbReference type="GO" id="GO:0008360">
    <property type="term" value="P:regulation of cell shape"/>
    <property type="evidence" value="ECO:0007669"/>
    <property type="project" value="UniProtKB-KW"/>
</dbReference>
<keyword evidence="11" id="KW-0133">Cell shape</keyword>
<feature type="domain" description="FAD-binding PCMH-type" evidence="17">
    <location>
        <begin position="30"/>
        <end position="196"/>
    </location>
</feature>
<evidence type="ECO:0000256" key="5">
    <source>
        <dbReference type="ARBA" id="ARBA00012518"/>
    </source>
</evidence>
<sequence length="301" mass="32375">MEKFRAWLEENMQGRYYLQESMKNHTSFHIGGPADIIVMPKDVEELRQLLAFIGDENIPLTIVGNGSNILVKDNGIRGVVIKIGNALKKLECNGNVIVAGAGVSLAAVAIKAASFNLTGLEFAVGIPGSLGGAVFMNAGAYDGEMKNVVKSVTVMHIKDGSVKVVKGKNLDFGYRCSALQAMECIITEITLKLVPGKKEAIAEKMADFTNCRITKQPLDMPNAGSMFKRPPGHYAGTLIQDAGLKGYKVGGAQVSKKHAGFVVNVGNATANDVLQLIKDVQDRVYEYSGVYLEPEVRVLGE</sequence>
<dbReference type="InterPro" id="IPR016167">
    <property type="entry name" value="FAD-bd_PCMH_sub1"/>
</dbReference>
<dbReference type="GO" id="GO:0051301">
    <property type="term" value="P:cell division"/>
    <property type="evidence" value="ECO:0007669"/>
    <property type="project" value="UniProtKB-KW"/>
</dbReference>
<keyword evidence="12" id="KW-0573">Peptidoglycan synthesis</keyword>
<evidence type="ECO:0000256" key="10">
    <source>
        <dbReference type="ARBA" id="ARBA00022857"/>
    </source>
</evidence>
<dbReference type="PANTHER" id="PTHR21071:SF4">
    <property type="entry name" value="UDP-N-ACETYLENOLPYRUVOYLGLUCOSAMINE REDUCTASE"/>
    <property type="match status" value="1"/>
</dbReference>
<evidence type="ECO:0000256" key="7">
    <source>
        <dbReference type="ARBA" id="ARBA00022618"/>
    </source>
</evidence>
<evidence type="ECO:0000256" key="6">
    <source>
        <dbReference type="ARBA" id="ARBA00022490"/>
    </source>
</evidence>
<dbReference type="GO" id="GO:0009252">
    <property type="term" value="P:peptidoglycan biosynthetic process"/>
    <property type="evidence" value="ECO:0007669"/>
    <property type="project" value="UniProtKB-UniPathway"/>
</dbReference>
<dbReference type="SUPFAM" id="SSF56194">
    <property type="entry name" value="Uridine diphospho-N-Acetylenolpyruvylglucosamine reductase, MurB, C-terminal domain"/>
    <property type="match status" value="1"/>
</dbReference>
<dbReference type="HAMAP" id="MF_00037">
    <property type="entry name" value="MurB"/>
    <property type="match status" value="1"/>
</dbReference>
<dbReference type="GO" id="GO:0005829">
    <property type="term" value="C:cytosol"/>
    <property type="evidence" value="ECO:0007669"/>
    <property type="project" value="TreeGrafter"/>
</dbReference>
<evidence type="ECO:0000256" key="14">
    <source>
        <dbReference type="ARBA" id="ARBA00023306"/>
    </source>
</evidence>
<dbReference type="GO" id="GO:0071949">
    <property type="term" value="F:FAD binding"/>
    <property type="evidence" value="ECO:0007669"/>
    <property type="project" value="InterPro"/>
</dbReference>
<name>A0A644V6G0_9ZZZZ</name>
<dbReference type="InterPro" id="IPR006094">
    <property type="entry name" value="Oxid_FAD_bind_N"/>
</dbReference>
<evidence type="ECO:0000256" key="1">
    <source>
        <dbReference type="ARBA" id="ARBA00001974"/>
    </source>
</evidence>
<evidence type="ECO:0000256" key="4">
    <source>
        <dbReference type="ARBA" id="ARBA00004752"/>
    </source>
</evidence>
<dbReference type="SUPFAM" id="SSF56176">
    <property type="entry name" value="FAD-binding/transporter-associated domain-like"/>
    <property type="match status" value="1"/>
</dbReference>
<keyword evidence="9" id="KW-0274">FAD</keyword>
<dbReference type="InterPro" id="IPR003170">
    <property type="entry name" value="MurB"/>
</dbReference>
<comment type="cofactor">
    <cofactor evidence="1">
        <name>FAD</name>
        <dbReference type="ChEBI" id="CHEBI:57692"/>
    </cofactor>
</comment>
<evidence type="ECO:0000256" key="13">
    <source>
        <dbReference type="ARBA" id="ARBA00023002"/>
    </source>
</evidence>
<accession>A0A644V6G0</accession>
<dbReference type="Pfam" id="PF02873">
    <property type="entry name" value="MurB_C"/>
    <property type="match status" value="1"/>
</dbReference>
<dbReference type="NCBIfam" id="NF010480">
    <property type="entry name" value="PRK13905.1"/>
    <property type="match status" value="1"/>
</dbReference>
<dbReference type="GO" id="GO:0071555">
    <property type="term" value="P:cell wall organization"/>
    <property type="evidence" value="ECO:0007669"/>
    <property type="project" value="UniProtKB-KW"/>
</dbReference>
<evidence type="ECO:0000256" key="11">
    <source>
        <dbReference type="ARBA" id="ARBA00022960"/>
    </source>
</evidence>
<comment type="subcellular location">
    <subcellularLocation>
        <location evidence="3">Cytoplasm</location>
    </subcellularLocation>
</comment>
<evidence type="ECO:0000256" key="3">
    <source>
        <dbReference type="ARBA" id="ARBA00004496"/>
    </source>
</evidence>
<dbReference type="InterPro" id="IPR036635">
    <property type="entry name" value="MurB_C_sf"/>
</dbReference>
<protein>
    <recommendedName>
        <fullName evidence="5">UDP-N-acetylmuramate dehydrogenase</fullName>
        <ecNumber evidence="5">1.3.1.98</ecNumber>
    </recommendedName>
</protein>
<evidence type="ECO:0000256" key="2">
    <source>
        <dbReference type="ARBA" id="ARBA00003921"/>
    </source>
</evidence>
<keyword evidence="10" id="KW-0521">NADP</keyword>
<gene>
    <name evidence="18" type="primary">murB_8</name>
    <name evidence="18" type="ORF">SDC9_32774</name>
</gene>
<dbReference type="Gene3D" id="3.90.78.10">
    <property type="entry name" value="UDP-N-acetylenolpyruvoylglucosamine reductase, C-terminal domain"/>
    <property type="match status" value="1"/>
</dbReference>
<dbReference type="PROSITE" id="PS51387">
    <property type="entry name" value="FAD_PCMH"/>
    <property type="match status" value="1"/>
</dbReference>
<reference evidence="18" key="1">
    <citation type="submission" date="2019-08" db="EMBL/GenBank/DDBJ databases">
        <authorList>
            <person name="Kucharzyk K."/>
            <person name="Murdoch R.W."/>
            <person name="Higgins S."/>
            <person name="Loffler F."/>
        </authorList>
    </citation>
    <scope>NUCLEOTIDE SEQUENCE</scope>
</reference>
<dbReference type="InterPro" id="IPR011601">
    <property type="entry name" value="MurB_C"/>
</dbReference>
<dbReference type="Gene3D" id="3.30.465.10">
    <property type="match status" value="1"/>
</dbReference>
<evidence type="ECO:0000313" key="18">
    <source>
        <dbReference type="EMBL" id="MPL86787.1"/>
    </source>
</evidence>
<dbReference type="AlphaFoldDB" id="A0A644V6G0"/>
<dbReference type="InterPro" id="IPR016166">
    <property type="entry name" value="FAD-bd_PCMH"/>
</dbReference>
<evidence type="ECO:0000256" key="9">
    <source>
        <dbReference type="ARBA" id="ARBA00022827"/>
    </source>
</evidence>
<organism evidence="18">
    <name type="scientific">bioreactor metagenome</name>
    <dbReference type="NCBI Taxonomy" id="1076179"/>
    <lineage>
        <taxon>unclassified sequences</taxon>
        <taxon>metagenomes</taxon>
        <taxon>ecological metagenomes</taxon>
    </lineage>
</organism>